<dbReference type="PANTHER" id="PTHR47506">
    <property type="entry name" value="TRANSCRIPTIONAL REGULATORY PROTEIN"/>
    <property type="match status" value="1"/>
</dbReference>
<dbReference type="Gene3D" id="1.10.357.10">
    <property type="entry name" value="Tetracycline Repressor, domain 2"/>
    <property type="match status" value="1"/>
</dbReference>
<dbReference type="EMBL" id="JAAVJD010000013">
    <property type="protein sequence ID" value="NJQ04728.1"/>
    <property type="molecule type" value="Genomic_DNA"/>
</dbReference>
<evidence type="ECO:0000256" key="2">
    <source>
        <dbReference type="ARBA" id="ARBA00023125"/>
    </source>
</evidence>
<protein>
    <submittedName>
        <fullName evidence="7">TetR family transcriptional regulator</fullName>
    </submittedName>
</protein>
<dbReference type="Pfam" id="PF17940">
    <property type="entry name" value="TetR_C_31"/>
    <property type="match status" value="1"/>
</dbReference>
<dbReference type="GO" id="GO:0003677">
    <property type="term" value="F:DNA binding"/>
    <property type="evidence" value="ECO:0007669"/>
    <property type="project" value="UniProtKB-UniRule"/>
</dbReference>
<evidence type="ECO:0000256" key="5">
    <source>
        <dbReference type="SAM" id="MobiDB-lite"/>
    </source>
</evidence>
<evidence type="ECO:0000256" key="1">
    <source>
        <dbReference type="ARBA" id="ARBA00023015"/>
    </source>
</evidence>
<accession>A0A7X6CY73</accession>
<evidence type="ECO:0000256" key="4">
    <source>
        <dbReference type="PROSITE-ProRule" id="PRU00335"/>
    </source>
</evidence>
<dbReference type="PROSITE" id="PS50977">
    <property type="entry name" value="HTH_TETR_2"/>
    <property type="match status" value="1"/>
</dbReference>
<keyword evidence="3" id="KW-0804">Transcription</keyword>
<dbReference type="RefSeq" id="WP_167968025.1">
    <property type="nucleotide sequence ID" value="NZ_BHZG01000205.1"/>
</dbReference>
<keyword evidence="2 4" id="KW-0238">DNA-binding</keyword>
<dbReference type="SUPFAM" id="SSF46689">
    <property type="entry name" value="Homeodomain-like"/>
    <property type="match status" value="1"/>
</dbReference>
<evidence type="ECO:0000313" key="7">
    <source>
        <dbReference type="EMBL" id="NJQ04728.1"/>
    </source>
</evidence>
<organism evidence="7 8">
    <name type="scientific">Streptomyces lonarensis</name>
    <dbReference type="NCBI Taxonomy" id="700599"/>
    <lineage>
        <taxon>Bacteria</taxon>
        <taxon>Bacillati</taxon>
        <taxon>Actinomycetota</taxon>
        <taxon>Actinomycetes</taxon>
        <taxon>Kitasatosporales</taxon>
        <taxon>Streptomycetaceae</taxon>
        <taxon>Streptomyces</taxon>
    </lineage>
</organism>
<proteinExistence type="predicted"/>
<dbReference type="SUPFAM" id="SSF48498">
    <property type="entry name" value="Tetracyclin repressor-like, C-terminal domain"/>
    <property type="match status" value="1"/>
</dbReference>
<keyword evidence="8" id="KW-1185">Reference proteome</keyword>
<evidence type="ECO:0000313" key="8">
    <source>
        <dbReference type="Proteomes" id="UP000578686"/>
    </source>
</evidence>
<dbReference type="PANTHER" id="PTHR47506:SF6">
    <property type="entry name" value="HTH-TYPE TRANSCRIPTIONAL REPRESSOR NEMR"/>
    <property type="match status" value="1"/>
</dbReference>
<dbReference type="InterPro" id="IPR041583">
    <property type="entry name" value="TetR_C_31"/>
</dbReference>
<name>A0A7X6CY73_9ACTN</name>
<dbReference type="InterPro" id="IPR036271">
    <property type="entry name" value="Tet_transcr_reg_TetR-rel_C_sf"/>
</dbReference>
<dbReference type="Pfam" id="PF00440">
    <property type="entry name" value="TetR_N"/>
    <property type="match status" value="1"/>
</dbReference>
<feature type="domain" description="HTH tetR-type" evidence="6">
    <location>
        <begin position="8"/>
        <end position="68"/>
    </location>
</feature>
<reference evidence="7 8" key="1">
    <citation type="submission" date="2020-03" db="EMBL/GenBank/DDBJ databases">
        <title>Draft genome of Streptomyces sp. ventii, isolated from the Axial Seamount in the Pacific Ocean, and resequencing of the two type strains Streptomyces lonarensis strain NCL 716 and Streptomyces bohaiensis strain 11A07.</title>
        <authorList>
            <person name="Loughran R.M."/>
            <person name="Pfannmuller K.M."/>
            <person name="Wasson B.J."/>
            <person name="Deadmond M.C."/>
            <person name="Paddock B.E."/>
            <person name="Koyack M.J."/>
            <person name="Gallegos D.A."/>
            <person name="Mitchell E.A."/>
            <person name="Ushijima B."/>
            <person name="Saw J.H."/>
            <person name="Mcphail K.L."/>
            <person name="Videau P."/>
        </authorList>
    </citation>
    <scope>NUCLEOTIDE SEQUENCE [LARGE SCALE GENOMIC DNA]</scope>
    <source>
        <strain evidence="7 8">NCL716</strain>
    </source>
</reference>
<dbReference type="PRINTS" id="PR00455">
    <property type="entry name" value="HTHTETR"/>
</dbReference>
<dbReference type="InterPro" id="IPR001647">
    <property type="entry name" value="HTH_TetR"/>
</dbReference>
<dbReference type="AlphaFoldDB" id="A0A7X6CY73"/>
<comment type="caution">
    <text evidence="7">The sequence shown here is derived from an EMBL/GenBank/DDBJ whole genome shotgun (WGS) entry which is preliminary data.</text>
</comment>
<feature type="DNA-binding region" description="H-T-H motif" evidence="4">
    <location>
        <begin position="31"/>
        <end position="50"/>
    </location>
</feature>
<dbReference type="Proteomes" id="UP000578686">
    <property type="component" value="Unassembled WGS sequence"/>
</dbReference>
<keyword evidence="1" id="KW-0805">Transcription regulation</keyword>
<evidence type="ECO:0000259" key="6">
    <source>
        <dbReference type="PROSITE" id="PS50977"/>
    </source>
</evidence>
<feature type="region of interest" description="Disordered" evidence="5">
    <location>
        <begin position="182"/>
        <end position="213"/>
    </location>
</feature>
<gene>
    <name evidence="7" type="ORF">HCN56_03810</name>
</gene>
<dbReference type="InterPro" id="IPR009057">
    <property type="entry name" value="Homeodomain-like_sf"/>
</dbReference>
<sequence length="213" mass="22881">MSTRRNDPGRRDRIIDAALDVIAEDGVVGASARRIAARADVPLGSVTYHFTGMDELLHEAFTRFSLRISERFERRMAGARSLPEVADAVVQIILRDTFGDRDSLVVTLELYTLAARRPEFRRITRAWMARSRASLERHVAPEMARQLDGLVEGLSIHHALDPGPYSEGLARAAVARLIVGAAPAAPPPGEPGGTRPSAPDPAPAPAPAGGEPG</sequence>
<evidence type="ECO:0000256" key="3">
    <source>
        <dbReference type="ARBA" id="ARBA00023163"/>
    </source>
</evidence>